<reference evidence="12" key="1">
    <citation type="journal article" date="2019" name="Plant Biotechnol. J.">
        <title>Genome sequencing of the Australian wild diploid species Gossypium australe highlights disease resistance and delayed gland morphogenesis.</title>
        <authorList>
            <person name="Cai Y."/>
            <person name="Cai X."/>
            <person name="Wang Q."/>
            <person name="Wang P."/>
            <person name="Zhang Y."/>
            <person name="Cai C."/>
            <person name="Xu Y."/>
            <person name="Wang K."/>
            <person name="Zhou Z."/>
            <person name="Wang C."/>
            <person name="Geng S."/>
            <person name="Li B."/>
            <person name="Dong Q."/>
            <person name="Hou Y."/>
            <person name="Wang H."/>
            <person name="Ai P."/>
            <person name="Liu Z."/>
            <person name="Yi F."/>
            <person name="Sun M."/>
            <person name="An G."/>
            <person name="Cheng J."/>
            <person name="Zhang Y."/>
            <person name="Shi Q."/>
            <person name="Xie Y."/>
            <person name="Shi X."/>
            <person name="Chang Y."/>
            <person name="Huang F."/>
            <person name="Chen Y."/>
            <person name="Hong S."/>
            <person name="Mi L."/>
            <person name="Sun Q."/>
            <person name="Zhang L."/>
            <person name="Zhou B."/>
            <person name="Peng R."/>
            <person name="Zhang X."/>
            <person name="Liu F."/>
        </authorList>
    </citation>
    <scope>NUCLEOTIDE SEQUENCE [LARGE SCALE GENOMIC DNA]</scope>
    <source>
        <strain evidence="12">cv. PA1801</strain>
    </source>
</reference>
<evidence type="ECO:0000256" key="9">
    <source>
        <dbReference type="SAM" id="MobiDB-lite"/>
    </source>
</evidence>
<dbReference type="Gene3D" id="3.30.70.270">
    <property type="match status" value="1"/>
</dbReference>
<evidence type="ECO:0000259" key="10">
    <source>
        <dbReference type="PROSITE" id="PS50158"/>
    </source>
</evidence>
<sequence length="859" mass="99506">MISNWYTEYIRANPNAPPSPPLRTLQPTHVAPQVVGVVRREKPPVDKIQKQGAEEFRVSKDDDPERAEFWLENTIRVFDELSCTPEEWMKCVVSLLRDSTYHSWDTFVSAVPRERITWEFFQEDFERSISVRVTEYECEFVRLSKYARECVSSKAIMCKRFEDGLNEDIKLFVGVLELKEFFVLVDRAYKAEELVKEKRKTEMESRDSRERVWPSRPECPQCGKRHFDECRANEKACFRCGSLDHFIRNCPEVDEKEKPQDARPRGAARGRQQRNPGTGVSSKGTPQEQAARSEGRAPTRSYAIHTREEASSPDVITEVIILRHLMLLPFDEFDIILGMDWLTTHDVTVNYGKKYIEIRCENGDTLRVESDEQDGSPVMISHMSAQRYIRKGYEAYLTFVMNAKETELKIESVPIVCEYPDVFPEELPGLPQVREVEFGIELAPGTIPISIAPYRMAPTELKELKAQLQEMTDKGFDKSSYYLWGAPVLFVKKKDGSMKLCIDYRQLNKVTVKNKYPLPRIDNLFDQLKGATVFSKIDLRSGYYQLRVKDSDVPKTAFQTSKSEFWLKEVGFLGHIVSEEGVRVNPSKILAIVDWKPSKNVSEIEKCQQSFEKLKAMLTKAPVLVQPESGKEFVIYNDASLNWLGCVLMQEGKVIAYASRQLKPHEKNYPTHDLELAAIVFALKIWRHHLYGERCRIFTDHKSLKYLMTQKEMNLRQRRWLELIKDYEIVIDYHPRKANVFVDALSRKSLFALTALNTQVTLLEDGSILTELRARSMFLQEIYEAQRDNSDLQAKRMLCESGVESDFQINSDGYLIFRDRVCVLRNDELIRKILHEAHSGCLSVHPGSTKMYNDLKQQY</sequence>
<dbReference type="AlphaFoldDB" id="A0A5B6VB16"/>
<comment type="caution">
    <text evidence="11">The sequence shown here is derived from an EMBL/GenBank/DDBJ whole genome shotgun (WGS) entry which is preliminary data.</text>
</comment>
<dbReference type="Gene3D" id="4.10.60.10">
    <property type="entry name" value="Zinc finger, CCHC-type"/>
    <property type="match status" value="1"/>
</dbReference>
<keyword evidence="7" id="KW-0695">RNA-directed DNA polymerase</keyword>
<dbReference type="InterPro" id="IPR043502">
    <property type="entry name" value="DNA/RNA_pol_sf"/>
</dbReference>
<keyword evidence="2" id="KW-0808">Transferase</keyword>
<dbReference type="EC" id="2.7.7.49" evidence="1"/>
<keyword evidence="4" id="KW-0540">Nuclease</keyword>
<dbReference type="PANTHER" id="PTHR37984:SF5">
    <property type="entry name" value="PROTEIN NYNRIN-LIKE"/>
    <property type="match status" value="1"/>
</dbReference>
<keyword evidence="6" id="KW-0378">Hydrolase</keyword>
<keyword evidence="8" id="KW-0479">Metal-binding</keyword>
<dbReference type="InterPro" id="IPR041373">
    <property type="entry name" value="RT_RNaseH"/>
</dbReference>
<dbReference type="InterPro" id="IPR000477">
    <property type="entry name" value="RT_dom"/>
</dbReference>
<dbReference type="GO" id="GO:0008270">
    <property type="term" value="F:zinc ion binding"/>
    <property type="evidence" value="ECO:0007669"/>
    <property type="project" value="UniProtKB-KW"/>
</dbReference>
<gene>
    <name evidence="11" type="ORF">EPI10_001428</name>
</gene>
<proteinExistence type="predicted"/>
<dbReference type="SUPFAM" id="SSF56672">
    <property type="entry name" value="DNA/RNA polymerases"/>
    <property type="match status" value="1"/>
</dbReference>
<evidence type="ECO:0000256" key="7">
    <source>
        <dbReference type="ARBA" id="ARBA00022918"/>
    </source>
</evidence>
<dbReference type="SMART" id="SM00343">
    <property type="entry name" value="ZnF_C2HC"/>
    <property type="match status" value="1"/>
</dbReference>
<feature type="domain" description="CCHC-type" evidence="10">
    <location>
        <begin position="237"/>
        <end position="252"/>
    </location>
</feature>
<dbReference type="GO" id="GO:0003964">
    <property type="term" value="F:RNA-directed DNA polymerase activity"/>
    <property type="evidence" value="ECO:0007669"/>
    <property type="project" value="UniProtKB-KW"/>
</dbReference>
<dbReference type="EMBL" id="SMMG02000007">
    <property type="protein sequence ID" value="KAA3466329.1"/>
    <property type="molecule type" value="Genomic_DNA"/>
</dbReference>
<keyword evidence="3" id="KW-0548">Nucleotidyltransferase</keyword>
<dbReference type="CDD" id="cd01647">
    <property type="entry name" value="RT_LTR"/>
    <property type="match status" value="1"/>
</dbReference>
<evidence type="ECO:0000256" key="4">
    <source>
        <dbReference type="ARBA" id="ARBA00022722"/>
    </source>
</evidence>
<dbReference type="InterPro" id="IPR050951">
    <property type="entry name" value="Retrovirus_Pol_polyprotein"/>
</dbReference>
<evidence type="ECO:0000313" key="12">
    <source>
        <dbReference type="Proteomes" id="UP000325315"/>
    </source>
</evidence>
<feature type="compositionally biased region" description="Basic and acidic residues" evidence="9">
    <location>
        <begin position="254"/>
        <end position="264"/>
    </location>
</feature>
<keyword evidence="5" id="KW-0255">Endonuclease</keyword>
<evidence type="ECO:0000256" key="3">
    <source>
        <dbReference type="ARBA" id="ARBA00022695"/>
    </source>
</evidence>
<evidence type="ECO:0000256" key="6">
    <source>
        <dbReference type="ARBA" id="ARBA00022801"/>
    </source>
</evidence>
<dbReference type="PROSITE" id="PS50158">
    <property type="entry name" value="ZF_CCHC"/>
    <property type="match status" value="1"/>
</dbReference>
<dbReference type="Pfam" id="PF17917">
    <property type="entry name" value="RT_RNaseH"/>
    <property type="match status" value="1"/>
</dbReference>
<dbReference type="GO" id="GO:0016787">
    <property type="term" value="F:hydrolase activity"/>
    <property type="evidence" value="ECO:0007669"/>
    <property type="project" value="UniProtKB-KW"/>
</dbReference>
<evidence type="ECO:0000256" key="8">
    <source>
        <dbReference type="PROSITE-ProRule" id="PRU00047"/>
    </source>
</evidence>
<dbReference type="Gene3D" id="3.10.20.370">
    <property type="match status" value="1"/>
</dbReference>
<dbReference type="GO" id="GO:0003676">
    <property type="term" value="F:nucleic acid binding"/>
    <property type="evidence" value="ECO:0007669"/>
    <property type="project" value="InterPro"/>
</dbReference>
<keyword evidence="8" id="KW-0862">Zinc</keyword>
<dbReference type="GO" id="GO:0004519">
    <property type="term" value="F:endonuclease activity"/>
    <property type="evidence" value="ECO:0007669"/>
    <property type="project" value="UniProtKB-KW"/>
</dbReference>
<dbReference type="InterPro" id="IPR021109">
    <property type="entry name" value="Peptidase_aspartic_dom_sf"/>
</dbReference>
<dbReference type="InterPro" id="IPR043128">
    <property type="entry name" value="Rev_trsase/Diguanyl_cyclase"/>
</dbReference>
<feature type="region of interest" description="Disordered" evidence="9">
    <location>
        <begin position="254"/>
        <end position="308"/>
    </location>
</feature>
<dbReference type="CDD" id="cd09274">
    <property type="entry name" value="RNase_HI_RT_Ty3"/>
    <property type="match status" value="1"/>
</dbReference>
<dbReference type="Gene3D" id="3.10.10.10">
    <property type="entry name" value="HIV Type 1 Reverse Transcriptase, subunit A, domain 1"/>
    <property type="match status" value="1"/>
</dbReference>
<organism evidence="11 12">
    <name type="scientific">Gossypium australe</name>
    <dbReference type="NCBI Taxonomy" id="47621"/>
    <lineage>
        <taxon>Eukaryota</taxon>
        <taxon>Viridiplantae</taxon>
        <taxon>Streptophyta</taxon>
        <taxon>Embryophyta</taxon>
        <taxon>Tracheophyta</taxon>
        <taxon>Spermatophyta</taxon>
        <taxon>Magnoliopsida</taxon>
        <taxon>eudicotyledons</taxon>
        <taxon>Gunneridae</taxon>
        <taxon>Pentapetalae</taxon>
        <taxon>rosids</taxon>
        <taxon>malvids</taxon>
        <taxon>Malvales</taxon>
        <taxon>Malvaceae</taxon>
        <taxon>Malvoideae</taxon>
        <taxon>Gossypium</taxon>
    </lineage>
</organism>
<dbReference type="Gene3D" id="2.40.70.10">
    <property type="entry name" value="Acid Proteases"/>
    <property type="match status" value="1"/>
</dbReference>
<dbReference type="Proteomes" id="UP000325315">
    <property type="component" value="Unassembled WGS sequence"/>
</dbReference>
<evidence type="ECO:0000256" key="5">
    <source>
        <dbReference type="ARBA" id="ARBA00022759"/>
    </source>
</evidence>
<dbReference type="Pfam" id="PF00078">
    <property type="entry name" value="RVT_1"/>
    <property type="match status" value="1"/>
</dbReference>
<dbReference type="Pfam" id="PF08284">
    <property type="entry name" value="RVP_2"/>
    <property type="match status" value="1"/>
</dbReference>
<protein>
    <recommendedName>
        <fullName evidence="1">RNA-directed DNA polymerase</fullName>
        <ecNumber evidence="1">2.7.7.49</ecNumber>
    </recommendedName>
</protein>
<dbReference type="Pfam" id="PF00098">
    <property type="entry name" value="zf-CCHC"/>
    <property type="match status" value="1"/>
</dbReference>
<accession>A0A5B6VB16</accession>
<evidence type="ECO:0000313" key="11">
    <source>
        <dbReference type="EMBL" id="KAA3466329.1"/>
    </source>
</evidence>
<dbReference type="OrthoDB" id="1749844at2759"/>
<evidence type="ECO:0000256" key="2">
    <source>
        <dbReference type="ARBA" id="ARBA00022679"/>
    </source>
</evidence>
<name>A0A5B6VB16_9ROSI</name>
<dbReference type="PANTHER" id="PTHR37984">
    <property type="entry name" value="PROTEIN CBG26694"/>
    <property type="match status" value="1"/>
</dbReference>
<evidence type="ECO:0000256" key="1">
    <source>
        <dbReference type="ARBA" id="ARBA00012493"/>
    </source>
</evidence>
<feature type="compositionally biased region" description="Polar residues" evidence="9">
    <location>
        <begin position="278"/>
        <end position="290"/>
    </location>
</feature>
<dbReference type="InterPro" id="IPR001878">
    <property type="entry name" value="Znf_CCHC"/>
</dbReference>
<keyword evidence="12" id="KW-1185">Reference proteome</keyword>
<keyword evidence="8" id="KW-0863">Zinc-finger</keyword>